<gene>
    <name evidence="2" type="ORF">Poly41_05260</name>
</gene>
<evidence type="ECO:0008006" key="4">
    <source>
        <dbReference type="Google" id="ProtNLM"/>
    </source>
</evidence>
<protein>
    <recommendedName>
        <fullName evidence="4">Tetratricopeptide repeat protein</fullName>
    </recommendedName>
</protein>
<dbReference type="EMBL" id="SJPV01000001">
    <property type="protein sequence ID" value="TWU42230.1"/>
    <property type="molecule type" value="Genomic_DNA"/>
</dbReference>
<name>A0A5C6E046_9BACT</name>
<feature type="region of interest" description="Disordered" evidence="1">
    <location>
        <begin position="152"/>
        <end position="175"/>
    </location>
</feature>
<dbReference type="AlphaFoldDB" id="A0A5C6E046"/>
<keyword evidence="3" id="KW-1185">Reference proteome</keyword>
<organism evidence="2 3">
    <name type="scientific">Novipirellula artificiosorum</name>
    <dbReference type="NCBI Taxonomy" id="2528016"/>
    <lineage>
        <taxon>Bacteria</taxon>
        <taxon>Pseudomonadati</taxon>
        <taxon>Planctomycetota</taxon>
        <taxon>Planctomycetia</taxon>
        <taxon>Pirellulales</taxon>
        <taxon>Pirellulaceae</taxon>
        <taxon>Novipirellula</taxon>
    </lineage>
</organism>
<comment type="caution">
    <text evidence="2">The sequence shown here is derived from an EMBL/GenBank/DDBJ whole genome shotgun (WGS) entry which is preliminary data.</text>
</comment>
<sequence>MVSRELMGVEGLNAEQTEAIKDLIDEDYLFYWLMQRAKNTASTDDRLDLFGEAMVLVEKQSGDDALCNIGRLAIELLKIGEQETAEQLLVDAYRDHSKLQRILDEGKREKTAGVARIYLPVYAMVQPERAMELIRLTAFPDEGRLLFRSGQKFKRESGNEGTFGSSGTGDSQARR</sequence>
<reference evidence="2 3" key="1">
    <citation type="submission" date="2019-02" db="EMBL/GenBank/DDBJ databases">
        <title>Deep-cultivation of Planctomycetes and their phenomic and genomic characterization uncovers novel biology.</title>
        <authorList>
            <person name="Wiegand S."/>
            <person name="Jogler M."/>
            <person name="Boedeker C."/>
            <person name="Pinto D."/>
            <person name="Vollmers J."/>
            <person name="Rivas-Marin E."/>
            <person name="Kohn T."/>
            <person name="Peeters S.H."/>
            <person name="Heuer A."/>
            <person name="Rast P."/>
            <person name="Oberbeckmann S."/>
            <person name="Bunk B."/>
            <person name="Jeske O."/>
            <person name="Meyerdierks A."/>
            <person name="Storesund J.E."/>
            <person name="Kallscheuer N."/>
            <person name="Luecker S."/>
            <person name="Lage O.M."/>
            <person name="Pohl T."/>
            <person name="Merkel B.J."/>
            <person name="Hornburger P."/>
            <person name="Mueller R.-W."/>
            <person name="Bruemmer F."/>
            <person name="Labrenz M."/>
            <person name="Spormann A.M."/>
            <person name="Op Den Camp H."/>
            <person name="Overmann J."/>
            <person name="Amann R."/>
            <person name="Jetten M.S.M."/>
            <person name="Mascher T."/>
            <person name="Medema M.H."/>
            <person name="Devos D.P."/>
            <person name="Kaster A.-K."/>
            <person name="Ovreas L."/>
            <person name="Rohde M."/>
            <person name="Galperin M.Y."/>
            <person name="Jogler C."/>
        </authorList>
    </citation>
    <scope>NUCLEOTIDE SEQUENCE [LARGE SCALE GENOMIC DNA]</scope>
    <source>
        <strain evidence="2 3">Poly41</strain>
    </source>
</reference>
<accession>A0A5C6E046</accession>
<proteinExistence type="predicted"/>
<dbReference type="Proteomes" id="UP000319143">
    <property type="component" value="Unassembled WGS sequence"/>
</dbReference>
<dbReference type="RefSeq" id="WP_146524326.1">
    <property type="nucleotide sequence ID" value="NZ_SJPV01000001.1"/>
</dbReference>
<evidence type="ECO:0000256" key="1">
    <source>
        <dbReference type="SAM" id="MobiDB-lite"/>
    </source>
</evidence>
<feature type="compositionally biased region" description="Polar residues" evidence="1">
    <location>
        <begin position="159"/>
        <end position="175"/>
    </location>
</feature>
<evidence type="ECO:0000313" key="3">
    <source>
        <dbReference type="Proteomes" id="UP000319143"/>
    </source>
</evidence>
<evidence type="ECO:0000313" key="2">
    <source>
        <dbReference type="EMBL" id="TWU42230.1"/>
    </source>
</evidence>